<sequence>MRDGRGAADTYMYGQAEEGVRRIEVRRHDEERTKEWNAQPIHNQTSTGWVTSTSNYPSRDRMEYQPFSMDQHRLRGGGEGDPAVIVTRHPSRSESSSTETSSLGLHQGRVEALPPTESVIEREEQDRESVSTTSSFDVAQYNTYLRNAQANQPQLHQQQQQQQQQQQFPQGQPQQQIHHQWSAEGHGSSSRGTTTSSTSEDLHRILPHEGRAQAYQQQAVQQAPTHPYVPSATYAQSMQHVSESHSRGSHHGSLPLQNAPQPHPQQQQQPRHRQQPTREYSVSDSLTSSGSGASFNAYSPLPGAEDAAEYVSRKGKGREISKGADGGGESDFHFDAGHECELTSLAAAVLGDEIDASTSNDQIITSSRPHPATDSSANNHTTYTSNRHHRRTTSSASRKTDDSASYPAEFTAQLLTGLSKRPAPQKTTTLTVSGKKQNLPPSAYPHLRPGDTVTDPNTPHIHGCPYCNKVYRGQHARSICRRHQMSKHGIELEVQVKKSRWDNNPNRPATELEKHQRTLESKRRWAAKDRKRRRCLKLGIPYIDSSDEDASGSDDNDNEPSDDDEENAVVFDDDGADRSRTAGHAIAGPSSGRRPQHLTAGTKEKNGSARAARSRSRASDTPGSQTPELAAAEVGPRSSTTAMGTKGARKPAPTRRGSSNLQQVAFPEAEEGATPVASSRRDGKGRAEPAKEKLSAGKNGTKPGASAKQGGPLSTVPLEPHGAAKAEDALNQPKRQRTSSSKRTTSDRAAHVDLPRQEMPLSRYISSTVTSTALINGSNIPLAMLPTQTRPTQAIVYQQPMSDTPVFMNIPEGARVYAVQYRDDPRTGYRVVSAPQPVQFFMPPTAGQVNLPLRPNSAPPEDAMGRVPPMVMSSVETLSPAIVHSSEVHTIGLAPAVTLRPEPMRRVTSLQPFPTPVDASDVDVFSSRLPTSGFSSQSRSDDSGNDLVRAAIRRSSADAPGTLHSSGKKPLGSQDSDSNEEAAEILLAFSNSPARSVTASSKKHSRHQSMDTGLSAKAQDAANGQEMMVGFGSSRLQDITTGLRSDSATTTPRDVEMDPTAPATTTTTATIEADDDATPIASRARPAKPPPLRPTAEEEMLFQRTNLWPATRTTSRAIPKPSNDDPFRVPEAAAAVKPRKDDHDDESRSSTPGELAPPAYIMAPPPRPPRIPALAFRQPKDVIPSSSTNPGLSSPPTLEPSSSIPSSGPTPKHPSLRNGPSSQHGGGGGGSRIAFATPARRDWVASSPALGHPFSSPSGLDLTHKLGLAADVSTVPDSPSWLELVRATPDAKSKRNRTESSDGEVGVEGTDETPGKRLRL</sequence>
<proteinExistence type="predicted"/>
<comment type="caution">
    <text evidence="1">The sequence shown here is derived from an EMBL/GenBank/DDBJ whole genome shotgun (WGS) entry which is preliminary data.</text>
</comment>
<evidence type="ECO:0000313" key="2">
    <source>
        <dbReference type="Proteomes" id="UP001234202"/>
    </source>
</evidence>
<name>A0ACC2XWK2_9TREE</name>
<reference evidence="1" key="1">
    <citation type="submission" date="2023-04" db="EMBL/GenBank/DDBJ databases">
        <title>Draft Genome sequencing of Naganishia species isolated from polar environments using Oxford Nanopore Technology.</title>
        <authorList>
            <person name="Leo P."/>
            <person name="Venkateswaran K."/>
        </authorList>
    </citation>
    <scope>NUCLEOTIDE SEQUENCE</scope>
    <source>
        <strain evidence="1">DBVPG 5303</strain>
    </source>
</reference>
<evidence type="ECO:0000313" key="1">
    <source>
        <dbReference type="EMBL" id="KAJ9127725.1"/>
    </source>
</evidence>
<accession>A0ACC2XWK2</accession>
<dbReference type="Proteomes" id="UP001234202">
    <property type="component" value="Unassembled WGS sequence"/>
</dbReference>
<protein>
    <submittedName>
        <fullName evidence="1">Uncharacterized protein</fullName>
    </submittedName>
</protein>
<gene>
    <name evidence="1" type="ORF">QFC24_000008</name>
</gene>
<keyword evidence="2" id="KW-1185">Reference proteome</keyword>
<organism evidence="1 2">
    <name type="scientific">Naganishia onofrii</name>
    <dbReference type="NCBI Taxonomy" id="1851511"/>
    <lineage>
        <taxon>Eukaryota</taxon>
        <taxon>Fungi</taxon>
        <taxon>Dikarya</taxon>
        <taxon>Basidiomycota</taxon>
        <taxon>Agaricomycotina</taxon>
        <taxon>Tremellomycetes</taxon>
        <taxon>Filobasidiales</taxon>
        <taxon>Filobasidiaceae</taxon>
        <taxon>Naganishia</taxon>
    </lineage>
</organism>
<dbReference type="EMBL" id="JASBWV010000001">
    <property type="protein sequence ID" value="KAJ9127725.1"/>
    <property type="molecule type" value="Genomic_DNA"/>
</dbReference>